<keyword evidence="8 10" id="KW-0234">DNA repair</keyword>
<feature type="domain" description="HhH-GPD" evidence="11">
    <location>
        <begin position="49"/>
        <end position="196"/>
    </location>
</feature>
<keyword evidence="9 10" id="KW-0326">Glycosidase</keyword>
<keyword evidence="12" id="KW-0255">Endonuclease</keyword>
<keyword evidence="3 10" id="KW-0479">Metal-binding</keyword>
<keyword evidence="5 10" id="KW-0378">Hydrolase</keyword>
<dbReference type="InterPro" id="IPR023170">
    <property type="entry name" value="HhH_base_excis_C"/>
</dbReference>
<feature type="binding site" evidence="10">
    <location>
        <position position="205"/>
    </location>
    <ligand>
        <name>[4Fe-4S] cluster</name>
        <dbReference type="ChEBI" id="CHEBI:49883"/>
    </ligand>
</feature>
<keyword evidence="4 10" id="KW-0227">DNA damage</keyword>
<sequence>MILEKVGDIILSKKKIGEVLELLDKMYPDVDRSMLDFTTPFELLVATILSAQATDVSVNKVTKEMFKVANTPEDFANMDIKELENHIRTIGIYRNKAKNIKAASKILMEDYNSVVPADKKELQKLPGVGRKTANVVCANAFGIPSIAVDTHVFRVSNRIGLADANNVDKTQDQLEKNIDESRWSKTHHQIISHGRALCKARNPLCEECEINKLCQYYRRIHD</sequence>
<reference evidence="12 13" key="1">
    <citation type="submission" date="2021-08" db="EMBL/GenBank/DDBJ databases">
        <title>FDA dAtabase for Regulatory Grade micrObial Sequences (FDA-ARGOS): Supporting development and validation of Infectious Disease Dx tests.</title>
        <authorList>
            <person name="Sproer C."/>
            <person name="Gronow S."/>
            <person name="Severitt S."/>
            <person name="Schroder I."/>
            <person name="Tallon L."/>
            <person name="Sadzewicz L."/>
            <person name="Zhao X."/>
            <person name="Boylan J."/>
            <person name="Ott S."/>
            <person name="Bowen H."/>
            <person name="Vavikolanu K."/>
            <person name="Hazen T."/>
            <person name="Aluvathingal J."/>
            <person name="Nadendla S."/>
            <person name="Lowell S."/>
            <person name="Myers T."/>
            <person name="Yan Y."/>
            <person name="Sichtig H."/>
        </authorList>
    </citation>
    <scope>NUCLEOTIDE SEQUENCE [LARGE SCALE GENOMIC DNA]</scope>
    <source>
        <strain evidence="12 13">FDAARGOS_1460</strain>
    </source>
</reference>
<evidence type="ECO:0000256" key="9">
    <source>
        <dbReference type="ARBA" id="ARBA00023295"/>
    </source>
</evidence>
<dbReference type="EMBL" id="JAIPME010000002">
    <property type="protein sequence ID" value="MBZ2387477.1"/>
    <property type="molecule type" value="Genomic_DNA"/>
</dbReference>
<name>A0ABS7T114_9FIRM</name>
<comment type="cofactor">
    <cofactor evidence="10">
        <name>[4Fe-4S] cluster</name>
        <dbReference type="ChEBI" id="CHEBI:49883"/>
    </cofactor>
    <text evidence="10">Binds 1 [4Fe-4S] cluster.</text>
</comment>
<evidence type="ECO:0000256" key="3">
    <source>
        <dbReference type="ARBA" id="ARBA00022723"/>
    </source>
</evidence>
<keyword evidence="13" id="KW-1185">Reference proteome</keyword>
<dbReference type="Pfam" id="PF10576">
    <property type="entry name" value="EndIII_4Fe-2S"/>
    <property type="match status" value="1"/>
</dbReference>
<dbReference type="InterPro" id="IPR004035">
    <property type="entry name" value="Endouclease-III_FeS-bd_BS"/>
</dbReference>
<feature type="binding site" evidence="10">
    <location>
        <position position="214"/>
    </location>
    <ligand>
        <name>[4Fe-4S] cluster</name>
        <dbReference type="ChEBI" id="CHEBI:49883"/>
    </ligand>
</feature>
<protein>
    <recommendedName>
        <fullName evidence="10">Endonuclease III</fullName>
        <ecNumber evidence="10">4.2.99.18</ecNumber>
    </recommendedName>
    <alternativeName>
        <fullName evidence="10">DNA-(apurinic or apyrimidinic site) lyase</fullName>
    </alternativeName>
</protein>
<dbReference type="InterPro" id="IPR011257">
    <property type="entry name" value="DNA_glycosylase"/>
</dbReference>
<dbReference type="EC" id="4.2.99.18" evidence="10"/>
<dbReference type="SMART" id="SM00525">
    <property type="entry name" value="FES"/>
    <property type="match status" value="1"/>
</dbReference>
<dbReference type="CDD" id="cd00056">
    <property type="entry name" value="ENDO3c"/>
    <property type="match status" value="1"/>
</dbReference>
<keyword evidence="10" id="KW-0238">DNA-binding</keyword>
<keyword evidence="7 10" id="KW-0411">Iron-sulfur</keyword>
<dbReference type="InterPro" id="IPR003651">
    <property type="entry name" value="Endonuclease3_FeS-loop_motif"/>
</dbReference>
<dbReference type="InterPro" id="IPR003265">
    <property type="entry name" value="HhH-GPD_domain"/>
</dbReference>
<comment type="similarity">
    <text evidence="1 10">Belongs to the Nth/MutY family.</text>
</comment>
<evidence type="ECO:0000256" key="10">
    <source>
        <dbReference type="HAMAP-Rule" id="MF_00942"/>
    </source>
</evidence>
<evidence type="ECO:0000256" key="2">
    <source>
        <dbReference type="ARBA" id="ARBA00022485"/>
    </source>
</evidence>
<dbReference type="NCBIfam" id="TIGR01083">
    <property type="entry name" value="nth"/>
    <property type="match status" value="1"/>
</dbReference>
<dbReference type="Proteomes" id="UP000734271">
    <property type="component" value="Unassembled WGS sequence"/>
</dbReference>
<dbReference type="PANTHER" id="PTHR10359:SF18">
    <property type="entry name" value="ENDONUCLEASE III"/>
    <property type="match status" value="1"/>
</dbReference>
<dbReference type="Gene3D" id="1.10.1670.10">
    <property type="entry name" value="Helix-hairpin-Helix base-excision DNA repair enzymes (C-terminal)"/>
    <property type="match status" value="1"/>
</dbReference>
<comment type="function">
    <text evidence="10">DNA repair enzyme that has both DNA N-glycosylase activity and AP-lyase activity. The DNA N-glycosylase activity releases various damaged pyrimidines from DNA by cleaving the N-glycosidic bond, leaving an AP (apurinic/apyrimidinic) site. The AP-lyase activity cleaves the phosphodiester bond 3' to the AP site by a beta-elimination, leaving a 3'-terminal unsaturated sugar and a product with a terminal 5'-phosphate.</text>
</comment>
<evidence type="ECO:0000256" key="4">
    <source>
        <dbReference type="ARBA" id="ARBA00022763"/>
    </source>
</evidence>
<dbReference type="Pfam" id="PF00730">
    <property type="entry name" value="HhH-GPD"/>
    <property type="match status" value="1"/>
</dbReference>
<dbReference type="InterPro" id="IPR000445">
    <property type="entry name" value="HhH_motif"/>
</dbReference>
<proteinExistence type="inferred from homology"/>
<comment type="catalytic activity">
    <reaction evidence="10">
        <text>2'-deoxyribonucleotide-(2'-deoxyribose 5'-phosphate)-2'-deoxyribonucleotide-DNA = a 3'-end 2'-deoxyribonucleotide-(2,3-dehydro-2,3-deoxyribose 5'-phosphate)-DNA + a 5'-end 5'-phospho-2'-deoxyribonucleoside-DNA + H(+)</text>
        <dbReference type="Rhea" id="RHEA:66592"/>
        <dbReference type="Rhea" id="RHEA-COMP:13180"/>
        <dbReference type="Rhea" id="RHEA-COMP:16897"/>
        <dbReference type="Rhea" id="RHEA-COMP:17067"/>
        <dbReference type="ChEBI" id="CHEBI:15378"/>
        <dbReference type="ChEBI" id="CHEBI:136412"/>
        <dbReference type="ChEBI" id="CHEBI:157695"/>
        <dbReference type="ChEBI" id="CHEBI:167181"/>
        <dbReference type="EC" id="4.2.99.18"/>
    </reaction>
</comment>
<dbReference type="GO" id="GO:0004519">
    <property type="term" value="F:endonuclease activity"/>
    <property type="evidence" value="ECO:0007669"/>
    <property type="project" value="UniProtKB-KW"/>
</dbReference>
<dbReference type="HAMAP" id="MF_00942">
    <property type="entry name" value="Nth"/>
    <property type="match status" value="1"/>
</dbReference>
<dbReference type="PIRSF" id="PIRSF001435">
    <property type="entry name" value="Nth"/>
    <property type="match status" value="1"/>
</dbReference>
<keyword evidence="12" id="KW-0540">Nuclease</keyword>
<evidence type="ECO:0000256" key="5">
    <source>
        <dbReference type="ARBA" id="ARBA00022801"/>
    </source>
</evidence>
<dbReference type="PANTHER" id="PTHR10359">
    <property type="entry name" value="A/G-SPECIFIC ADENINE GLYCOSYLASE/ENDONUCLEASE III"/>
    <property type="match status" value="1"/>
</dbReference>
<keyword evidence="2 10" id="KW-0004">4Fe-4S</keyword>
<dbReference type="PROSITE" id="PS00764">
    <property type="entry name" value="ENDONUCLEASE_III_1"/>
    <property type="match status" value="1"/>
</dbReference>
<keyword evidence="10" id="KW-0456">Lyase</keyword>
<organism evidence="12 13">
    <name type="scientific">Anaerococcus murdochii</name>
    <dbReference type="NCBI Taxonomy" id="411577"/>
    <lineage>
        <taxon>Bacteria</taxon>
        <taxon>Bacillati</taxon>
        <taxon>Bacillota</taxon>
        <taxon>Tissierellia</taxon>
        <taxon>Tissierellales</taxon>
        <taxon>Peptoniphilaceae</taxon>
        <taxon>Anaerococcus</taxon>
    </lineage>
</organism>
<dbReference type="SUPFAM" id="SSF48150">
    <property type="entry name" value="DNA-glycosylase"/>
    <property type="match status" value="1"/>
</dbReference>
<feature type="binding site" evidence="10">
    <location>
        <position position="198"/>
    </location>
    <ligand>
        <name>[4Fe-4S] cluster</name>
        <dbReference type="ChEBI" id="CHEBI:49883"/>
    </ligand>
</feature>
<evidence type="ECO:0000256" key="8">
    <source>
        <dbReference type="ARBA" id="ARBA00023204"/>
    </source>
</evidence>
<accession>A0ABS7T114</accession>
<dbReference type="Gene3D" id="1.10.340.30">
    <property type="entry name" value="Hypothetical protein, domain 2"/>
    <property type="match status" value="1"/>
</dbReference>
<dbReference type="InterPro" id="IPR005759">
    <property type="entry name" value="Nth"/>
</dbReference>
<evidence type="ECO:0000313" key="13">
    <source>
        <dbReference type="Proteomes" id="UP000734271"/>
    </source>
</evidence>
<dbReference type="SMART" id="SM00478">
    <property type="entry name" value="ENDO3c"/>
    <property type="match status" value="1"/>
</dbReference>
<evidence type="ECO:0000259" key="11">
    <source>
        <dbReference type="SMART" id="SM00478"/>
    </source>
</evidence>
<evidence type="ECO:0000256" key="1">
    <source>
        <dbReference type="ARBA" id="ARBA00008343"/>
    </source>
</evidence>
<feature type="binding site" evidence="10">
    <location>
        <position position="208"/>
    </location>
    <ligand>
        <name>[4Fe-4S] cluster</name>
        <dbReference type="ChEBI" id="CHEBI:49883"/>
    </ligand>
</feature>
<evidence type="ECO:0000256" key="7">
    <source>
        <dbReference type="ARBA" id="ARBA00023014"/>
    </source>
</evidence>
<evidence type="ECO:0000256" key="6">
    <source>
        <dbReference type="ARBA" id="ARBA00023004"/>
    </source>
</evidence>
<gene>
    <name evidence="10 12" type="primary">nth</name>
    <name evidence="12" type="ORF">K8P03_09295</name>
</gene>
<comment type="caution">
    <text evidence="12">The sequence shown here is derived from an EMBL/GenBank/DDBJ whole genome shotgun (WGS) entry which is preliminary data.</text>
</comment>
<evidence type="ECO:0000313" key="12">
    <source>
        <dbReference type="EMBL" id="MBZ2387477.1"/>
    </source>
</evidence>
<dbReference type="Pfam" id="PF00633">
    <property type="entry name" value="HHH"/>
    <property type="match status" value="1"/>
</dbReference>
<keyword evidence="6 10" id="KW-0408">Iron</keyword>